<dbReference type="SMART" id="SM00831">
    <property type="entry name" value="Cation_ATPase_N"/>
    <property type="match status" value="1"/>
</dbReference>
<dbReference type="SUPFAM" id="SSF81653">
    <property type="entry name" value="Calcium ATPase, transduction domain A"/>
    <property type="match status" value="1"/>
</dbReference>
<dbReference type="NCBIfam" id="TIGR01494">
    <property type="entry name" value="ATPase_P-type"/>
    <property type="match status" value="2"/>
</dbReference>
<feature type="transmembrane region" description="Helical" evidence="10">
    <location>
        <begin position="777"/>
        <end position="799"/>
    </location>
</feature>
<sequence>MANGFHTGLAEKWLESFGTDKTRGLTAGEAHRRLTTHGENRITAKTKRSKLDLLAEQFKNLLVLLLVAASVLSFLLGSVNDGAVLMAIVVINALVGFFQDWKSENIAARLGSLVTESAIAVRDGQRIEVPVVSLVPGDVIYLQEGEGVPADCRLISATTVMANEMALTGESVSSEKSHTFSSDDDALPLPDRRNMLYFGTALVRGECTALVCATGDKTELGKIAVSSENMTRELSPLQKELNTLGGKITRFALTLAVLLFAVQLLRDEPLKTALIFAVSIAAAMVPEGLPAQISMGLSLGVARLARKNGVVKRLSSVEALGAATVIASDKTGTITRNEMTITAAYFEDKNYRITGTGYNPGGEIFDESGKVMNVDSLGEAKILFLAGFLSSTGTVNPPDEFHSEYYALGDPTEAAFATLLMKAGFVSSEISAAYPRLQLFPFDSVRKRVSIVREHNGKNIVFVKGSIESLLPLCTYRRVAGADTPMTDALREELLAVSRAYSAQALRVIALAYRDLAPGEKVTEESAESNLIFSGFVTMIDPPRDEVKDAVKAAREAGLRLMMITGDHHATARSIANAIGMAGHDKTPLPVVNSDELHAMNAQELGSTLSAPAVVFSRVSPDEKLRIIEALQARGDVVAVTGDGVNDTLSLKRADIGVAMGHGGSKVAQEAASLILLDNSFATIVAAVREGRTIFRNLQNNVVATLSSNFTELLCVLAGFALLPFGLPPIILPVQILLVDLVGEMLPLLMLTYDPASPGIMREAPRKKGALLDKRKLVHVGATGLVRGVLSTLVFIAVFRRHTGEAAAWETGLAATFATIVTTQFVGIFFLRARGALPGREFFSNPYLFLGIALSLGAMLALIYVPFFNTYLHTNPLTRADWQIIGLGLAVFCAFSVLYGLIRSFLAKKTPNQK</sequence>
<dbReference type="Gene3D" id="3.40.1110.10">
    <property type="entry name" value="Calcium-transporting ATPase, cytoplasmic domain N"/>
    <property type="match status" value="1"/>
</dbReference>
<keyword evidence="8 10" id="KW-1133">Transmembrane helix</keyword>
<dbReference type="PANTHER" id="PTHR43294:SF21">
    <property type="entry name" value="CATION TRANSPORTING ATPASE"/>
    <property type="match status" value="1"/>
</dbReference>
<dbReference type="SFLD" id="SFLDG00002">
    <property type="entry name" value="C1.7:_P-type_atpase_like"/>
    <property type="match status" value="1"/>
</dbReference>
<dbReference type="GO" id="GO:0005391">
    <property type="term" value="F:P-type sodium:potassium-exchanging transporter activity"/>
    <property type="evidence" value="ECO:0007669"/>
    <property type="project" value="TreeGrafter"/>
</dbReference>
<dbReference type="InterPro" id="IPR023298">
    <property type="entry name" value="ATPase_P-typ_TM_dom_sf"/>
</dbReference>
<dbReference type="InterPro" id="IPR023299">
    <property type="entry name" value="ATPase_P-typ_cyto_dom_N"/>
</dbReference>
<dbReference type="Proteomes" id="UP000006048">
    <property type="component" value="Chromosome"/>
</dbReference>
<dbReference type="Gene3D" id="2.70.150.10">
    <property type="entry name" value="Calcium-transporting ATPase, cytoplasmic transduction domain A"/>
    <property type="match status" value="1"/>
</dbReference>
<dbReference type="RefSeq" id="WP_014801906.1">
    <property type="nucleotide sequence ID" value="NC_018020.1"/>
</dbReference>
<feature type="transmembrane region" description="Helical" evidence="10">
    <location>
        <begin position="843"/>
        <end position="864"/>
    </location>
</feature>
<evidence type="ECO:0000256" key="2">
    <source>
        <dbReference type="ARBA" id="ARBA00005675"/>
    </source>
</evidence>
<evidence type="ECO:0000313" key="12">
    <source>
        <dbReference type="EMBL" id="AFM11388.1"/>
    </source>
</evidence>
<evidence type="ECO:0000256" key="6">
    <source>
        <dbReference type="ARBA" id="ARBA00022840"/>
    </source>
</evidence>
<dbReference type="InterPro" id="IPR001757">
    <property type="entry name" value="P_typ_ATPase"/>
</dbReference>
<dbReference type="Pfam" id="PF00122">
    <property type="entry name" value="E1-E2_ATPase"/>
    <property type="match status" value="1"/>
</dbReference>
<comment type="similarity">
    <text evidence="2">Belongs to the cation transport ATPase (P-type) (TC 3.A.3) family. Type IIA subfamily.</text>
</comment>
<dbReference type="EMBL" id="CP002959">
    <property type="protein sequence ID" value="AFM11388.1"/>
    <property type="molecule type" value="Genomic_DNA"/>
</dbReference>
<dbReference type="InterPro" id="IPR006068">
    <property type="entry name" value="ATPase_P-typ_cation-transptr_C"/>
</dbReference>
<dbReference type="Pfam" id="PF00689">
    <property type="entry name" value="Cation_ATPase_C"/>
    <property type="match status" value="1"/>
</dbReference>
<dbReference type="PATRIC" id="fig|869212.3.peg.710"/>
<proteinExistence type="inferred from homology"/>
<dbReference type="PRINTS" id="PR00120">
    <property type="entry name" value="HATPASE"/>
</dbReference>
<evidence type="ECO:0000256" key="9">
    <source>
        <dbReference type="ARBA" id="ARBA00023136"/>
    </source>
</evidence>
<keyword evidence="7" id="KW-1278">Translocase</keyword>
<dbReference type="InterPro" id="IPR004014">
    <property type="entry name" value="ATPase_P-typ_cation-transptr_N"/>
</dbReference>
<gene>
    <name evidence="12" type="ordered locus">Turpa_0737</name>
</gene>
<dbReference type="InterPro" id="IPR023214">
    <property type="entry name" value="HAD_sf"/>
</dbReference>
<dbReference type="GO" id="GO:0006883">
    <property type="term" value="P:intracellular sodium ion homeostasis"/>
    <property type="evidence" value="ECO:0007669"/>
    <property type="project" value="TreeGrafter"/>
</dbReference>
<dbReference type="Pfam" id="PF00690">
    <property type="entry name" value="Cation_ATPase_N"/>
    <property type="match status" value="1"/>
</dbReference>
<keyword evidence="9 10" id="KW-0472">Membrane</keyword>
<keyword evidence="6" id="KW-0067">ATP-binding</keyword>
<dbReference type="GO" id="GO:1902600">
    <property type="term" value="P:proton transmembrane transport"/>
    <property type="evidence" value="ECO:0007669"/>
    <property type="project" value="TreeGrafter"/>
</dbReference>
<dbReference type="PROSITE" id="PS00154">
    <property type="entry name" value="ATPASE_E1_E2"/>
    <property type="match status" value="1"/>
</dbReference>
<dbReference type="GO" id="GO:1990573">
    <property type="term" value="P:potassium ion import across plasma membrane"/>
    <property type="evidence" value="ECO:0007669"/>
    <property type="project" value="TreeGrafter"/>
</dbReference>
<evidence type="ECO:0000256" key="3">
    <source>
        <dbReference type="ARBA" id="ARBA00022475"/>
    </source>
</evidence>
<dbReference type="GO" id="GO:0030007">
    <property type="term" value="P:intracellular potassium ion homeostasis"/>
    <property type="evidence" value="ECO:0007669"/>
    <property type="project" value="TreeGrafter"/>
</dbReference>
<protein>
    <submittedName>
        <fullName evidence="12">ATPase, P-type (Transporting), HAD superfamily, subfamily IC</fullName>
    </submittedName>
</protein>
<keyword evidence="13" id="KW-1185">Reference proteome</keyword>
<keyword evidence="5" id="KW-0547">Nucleotide-binding</keyword>
<dbReference type="SUPFAM" id="SSF56784">
    <property type="entry name" value="HAD-like"/>
    <property type="match status" value="1"/>
</dbReference>
<evidence type="ECO:0000256" key="1">
    <source>
        <dbReference type="ARBA" id="ARBA00004651"/>
    </source>
</evidence>
<dbReference type="HOGENOM" id="CLU_002360_1_1_12"/>
<dbReference type="SUPFAM" id="SSF81660">
    <property type="entry name" value="Metal cation-transporting ATPase, ATP-binding domain N"/>
    <property type="match status" value="1"/>
</dbReference>
<dbReference type="AlphaFoldDB" id="I4B281"/>
<dbReference type="InterPro" id="IPR008250">
    <property type="entry name" value="ATPase_P-typ_transduc_dom_A_sf"/>
</dbReference>
<dbReference type="InterPro" id="IPR044492">
    <property type="entry name" value="P_typ_ATPase_HD_dom"/>
</dbReference>
<comment type="subcellular location">
    <subcellularLocation>
        <location evidence="1">Cell membrane</location>
        <topology evidence="1">Multi-pass membrane protein</topology>
    </subcellularLocation>
</comment>
<organism evidence="12 13">
    <name type="scientific">Turneriella parva (strain ATCC BAA-1111 / DSM 21527 / NCTC 11395 / H)</name>
    <name type="common">Leptospira parva</name>
    <dbReference type="NCBI Taxonomy" id="869212"/>
    <lineage>
        <taxon>Bacteria</taxon>
        <taxon>Pseudomonadati</taxon>
        <taxon>Spirochaetota</taxon>
        <taxon>Spirochaetia</taxon>
        <taxon>Leptospirales</taxon>
        <taxon>Leptospiraceae</taxon>
        <taxon>Turneriella</taxon>
    </lineage>
</organism>
<feature type="domain" description="Cation-transporting P-type ATPase N-terminal" evidence="11">
    <location>
        <begin position="4"/>
        <end position="78"/>
    </location>
</feature>
<evidence type="ECO:0000256" key="7">
    <source>
        <dbReference type="ARBA" id="ARBA00022967"/>
    </source>
</evidence>
<evidence type="ECO:0000256" key="5">
    <source>
        <dbReference type="ARBA" id="ARBA00022741"/>
    </source>
</evidence>
<dbReference type="InterPro" id="IPR059000">
    <property type="entry name" value="ATPase_P-type_domA"/>
</dbReference>
<evidence type="ECO:0000259" key="11">
    <source>
        <dbReference type="SMART" id="SM00831"/>
    </source>
</evidence>
<keyword evidence="4 10" id="KW-0812">Transmembrane</keyword>
<dbReference type="OrthoDB" id="9760364at2"/>
<dbReference type="SUPFAM" id="SSF81665">
    <property type="entry name" value="Calcium ATPase, transmembrane domain M"/>
    <property type="match status" value="1"/>
</dbReference>
<dbReference type="PANTHER" id="PTHR43294">
    <property type="entry name" value="SODIUM/POTASSIUM-TRANSPORTING ATPASE SUBUNIT ALPHA"/>
    <property type="match status" value="1"/>
</dbReference>
<dbReference type="InterPro" id="IPR050510">
    <property type="entry name" value="Cation_transp_ATPase_P-type"/>
</dbReference>
<reference evidence="12 13" key="1">
    <citation type="submission" date="2012-06" db="EMBL/GenBank/DDBJ databases">
        <title>The complete chromosome of genome of Turneriella parva DSM 21527.</title>
        <authorList>
            <consortium name="US DOE Joint Genome Institute (JGI-PGF)"/>
            <person name="Lucas S."/>
            <person name="Han J."/>
            <person name="Lapidus A."/>
            <person name="Bruce D."/>
            <person name="Goodwin L."/>
            <person name="Pitluck S."/>
            <person name="Peters L."/>
            <person name="Kyrpides N."/>
            <person name="Mavromatis K."/>
            <person name="Ivanova N."/>
            <person name="Mikhailova N."/>
            <person name="Chertkov O."/>
            <person name="Detter J.C."/>
            <person name="Tapia R."/>
            <person name="Han C."/>
            <person name="Land M."/>
            <person name="Hauser L."/>
            <person name="Markowitz V."/>
            <person name="Cheng J.-F."/>
            <person name="Hugenholtz P."/>
            <person name="Woyke T."/>
            <person name="Wu D."/>
            <person name="Gronow S."/>
            <person name="Wellnitz S."/>
            <person name="Brambilla E."/>
            <person name="Klenk H.-P."/>
            <person name="Eisen J.A."/>
        </authorList>
    </citation>
    <scope>NUCLEOTIDE SEQUENCE [LARGE SCALE GENOMIC DNA]</scope>
    <source>
        <strain evidence="13">ATCC BAA-1111 / DSM 21527 / NCTC 11395 / H</strain>
    </source>
</reference>
<evidence type="ECO:0000256" key="4">
    <source>
        <dbReference type="ARBA" id="ARBA00022692"/>
    </source>
</evidence>
<dbReference type="GO" id="GO:0036376">
    <property type="term" value="P:sodium ion export across plasma membrane"/>
    <property type="evidence" value="ECO:0007669"/>
    <property type="project" value="TreeGrafter"/>
</dbReference>
<dbReference type="GO" id="GO:0005886">
    <property type="term" value="C:plasma membrane"/>
    <property type="evidence" value="ECO:0007669"/>
    <property type="project" value="UniProtKB-SubCell"/>
</dbReference>
<feature type="transmembrane region" description="Helical" evidence="10">
    <location>
        <begin position="811"/>
        <end position="831"/>
    </location>
</feature>
<dbReference type="STRING" id="869212.Turpa_0737"/>
<dbReference type="SFLD" id="SFLDF00027">
    <property type="entry name" value="p-type_atpase"/>
    <property type="match status" value="1"/>
</dbReference>
<keyword evidence="3" id="KW-1003">Cell membrane</keyword>
<dbReference type="InterPro" id="IPR036412">
    <property type="entry name" value="HAD-like_sf"/>
</dbReference>
<dbReference type="PRINTS" id="PR00119">
    <property type="entry name" value="CATATPASE"/>
</dbReference>
<dbReference type="InterPro" id="IPR018303">
    <property type="entry name" value="ATPase_P-typ_P_site"/>
</dbReference>
<evidence type="ECO:0000313" key="13">
    <source>
        <dbReference type="Proteomes" id="UP000006048"/>
    </source>
</evidence>
<dbReference type="GO" id="GO:0005524">
    <property type="term" value="F:ATP binding"/>
    <property type="evidence" value="ECO:0007669"/>
    <property type="project" value="UniProtKB-KW"/>
</dbReference>
<accession>I4B281</accession>
<dbReference type="SFLD" id="SFLDS00003">
    <property type="entry name" value="Haloacid_Dehalogenase"/>
    <property type="match status" value="1"/>
</dbReference>
<feature type="transmembrane region" description="Helical" evidence="10">
    <location>
        <begin position="884"/>
        <end position="906"/>
    </location>
</feature>
<evidence type="ECO:0000256" key="8">
    <source>
        <dbReference type="ARBA" id="ARBA00022989"/>
    </source>
</evidence>
<dbReference type="GO" id="GO:0016887">
    <property type="term" value="F:ATP hydrolysis activity"/>
    <property type="evidence" value="ECO:0007669"/>
    <property type="project" value="InterPro"/>
</dbReference>
<dbReference type="Gene3D" id="1.20.1110.10">
    <property type="entry name" value="Calcium-transporting ATPase, transmembrane domain"/>
    <property type="match status" value="1"/>
</dbReference>
<evidence type="ECO:0000256" key="10">
    <source>
        <dbReference type="SAM" id="Phobius"/>
    </source>
</evidence>
<dbReference type="Gene3D" id="3.40.50.1000">
    <property type="entry name" value="HAD superfamily/HAD-like"/>
    <property type="match status" value="1"/>
</dbReference>
<dbReference type="KEGG" id="tpx:Turpa_0737"/>
<name>I4B281_TURPD</name>
<dbReference type="Pfam" id="PF13246">
    <property type="entry name" value="Cation_ATPase"/>
    <property type="match status" value="1"/>
</dbReference>